<evidence type="ECO:0000313" key="8">
    <source>
        <dbReference type="Proteomes" id="UP000314980"/>
    </source>
</evidence>
<dbReference type="PANTHER" id="PTHR31383">
    <property type="entry name" value="OXIDATIVE STRESS-RESPONSE SERINE-RICH PROTEIN 1"/>
    <property type="match status" value="1"/>
</dbReference>
<feature type="region of interest" description="Disordered" evidence="5">
    <location>
        <begin position="135"/>
        <end position="169"/>
    </location>
</feature>
<evidence type="ECO:0000256" key="2">
    <source>
        <dbReference type="ARBA" id="ARBA00022553"/>
    </source>
</evidence>
<evidence type="ECO:0000256" key="3">
    <source>
        <dbReference type="ARBA" id="ARBA00029721"/>
    </source>
</evidence>
<evidence type="ECO:0000313" key="7">
    <source>
        <dbReference type="Ensembl" id="ENSLCAP00010004967.1"/>
    </source>
</evidence>
<keyword evidence="2" id="KW-0597">Phosphoprotein</keyword>
<dbReference type="Ensembl" id="ENSLCAT00010005096.1">
    <property type="protein sequence ID" value="ENSLCAP00010004967.1"/>
    <property type="gene ID" value="ENSLCAG00010002528.1"/>
</dbReference>
<gene>
    <name evidence="7" type="primary">OSER1</name>
    <name evidence="7" type="synonym">oser1</name>
</gene>
<dbReference type="PANTHER" id="PTHR31383:SF2">
    <property type="entry name" value="OXIDATIVE STRESS-RESPONSIVE SERINE-RICH PROTEIN 1"/>
    <property type="match status" value="1"/>
</dbReference>
<feature type="signal peptide" evidence="6">
    <location>
        <begin position="1"/>
        <end position="15"/>
    </location>
</feature>
<evidence type="ECO:0000256" key="4">
    <source>
        <dbReference type="ARBA" id="ARBA00031405"/>
    </source>
</evidence>
<feature type="compositionally biased region" description="Basic residues" evidence="5">
    <location>
        <begin position="87"/>
        <end position="104"/>
    </location>
</feature>
<feature type="region of interest" description="Disordered" evidence="5">
    <location>
        <begin position="209"/>
        <end position="245"/>
    </location>
</feature>
<keyword evidence="8" id="KW-1185">Reference proteome</keyword>
<dbReference type="InterPro" id="IPR008494">
    <property type="entry name" value="DUF776"/>
</dbReference>
<reference evidence="7" key="3">
    <citation type="submission" date="2025-09" db="UniProtKB">
        <authorList>
            <consortium name="Ensembl"/>
        </authorList>
    </citation>
    <scope>IDENTIFICATION</scope>
</reference>
<dbReference type="Proteomes" id="UP000314980">
    <property type="component" value="Unassembled WGS sequence"/>
</dbReference>
<dbReference type="AlphaFoldDB" id="A0A4W6C036"/>
<dbReference type="Pfam" id="PF05604">
    <property type="entry name" value="DUF776"/>
    <property type="match status" value="1"/>
</dbReference>
<evidence type="ECO:0000256" key="6">
    <source>
        <dbReference type="SAM" id="SignalP"/>
    </source>
</evidence>
<reference evidence="7" key="2">
    <citation type="submission" date="2025-08" db="UniProtKB">
        <authorList>
            <consortium name="Ensembl"/>
        </authorList>
    </citation>
    <scope>IDENTIFICATION</scope>
</reference>
<dbReference type="GO" id="GO:0070301">
    <property type="term" value="P:cellular response to hydrogen peroxide"/>
    <property type="evidence" value="ECO:0007669"/>
    <property type="project" value="TreeGrafter"/>
</dbReference>
<accession>A0A4W6C036</accession>
<protein>
    <recommendedName>
        <fullName evidence="1">Oxidative stress-responsive serine-rich protein 1</fullName>
    </recommendedName>
    <alternativeName>
        <fullName evidence="4">Oxidative stress-responsive protein 1</fullName>
    </alternativeName>
    <alternativeName>
        <fullName evidence="3">Peroxide-inducible transcript 1 protein</fullName>
    </alternativeName>
</protein>
<evidence type="ECO:0000256" key="5">
    <source>
        <dbReference type="SAM" id="MobiDB-lite"/>
    </source>
</evidence>
<name>A0A4W6C036_LATCA</name>
<feature type="region of interest" description="Disordered" evidence="5">
    <location>
        <begin position="87"/>
        <end position="109"/>
    </location>
</feature>
<feature type="chain" id="PRO_5021192005" description="Oxidative stress-responsive serine-rich protein 1" evidence="6">
    <location>
        <begin position="16"/>
        <end position="394"/>
    </location>
</feature>
<sequence length="394" mass="41637">MLVCWILVLCTLSCGFIRVCWVFPGWKSFGKTAKVFMFVCCVFCSSVPGAVSVSEALAPRVASRPCLDASGAKPKLSCPKDNWHGCMRKTSRGASRTQRRRRSKSPILHPPKFTYCSAAAASALSTPSGCLKQQRLAVPESVEPRPAVDGRTAPSAALPAQSELSSSGTPGHISPLVFGSCAGYETHIGAVVSSPPLKELTGVITTVVASTRQDGGSSGDVPPSEEEKSACNGAESGAGAPLRSGPIEAADFGALSKLQCSVDGPHTSCSCTQRSSSDSQEESQQAAECQCQSHRQGWHGVEVYSFTGLRDVISECERSLPSHDDATRTLSTNSNAAAASSSSPSSSSSGSPRSCSEQARGYVDDITIEDLSGYMEYYLYIPKKMSHMAEMMYT</sequence>
<feature type="region of interest" description="Disordered" evidence="5">
    <location>
        <begin position="320"/>
        <end position="358"/>
    </location>
</feature>
<dbReference type="InParanoid" id="A0A4W6C036"/>
<dbReference type="GeneTree" id="ENSGT00390000018547"/>
<feature type="compositionally biased region" description="Low complexity" evidence="5">
    <location>
        <begin position="331"/>
        <end position="356"/>
    </location>
</feature>
<reference evidence="8" key="1">
    <citation type="submission" date="2015-09" db="EMBL/GenBank/DDBJ databases">
        <authorList>
            <person name="Sai Rama Sridatta P."/>
        </authorList>
    </citation>
    <scope>NUCLEOTIDE SEQUENCE [LARGE SCALE GENOMIC DNA]</scope>
</reference>
<evidence type="ECO:0000256" key="1">
    <source>
        <dbReference type="ARBA" id="ARBA00015005"/>
    </source>
</evidence>
<proteinExistence type="predicted"/>
<organism evidence="7 8">
    <name type="scientific">Lates calcarifer</name>
    <name type="common">Barramundi</name>
    <name type="synonym">Holocentrus calcarifer</name>
    <dbReference type="NCBI Taxonomy" id="8187"/>
    <lineage>
        <taxon>Eukaryota</taxon>
        <taxon>Metazoa</taxon>
        <taxon>Chordata</taxon>
        <taxon>Craniata</taxon>
        <taxon>Vertebrata</taxon>
        <taxon>Euteleostomi</taxon>
        <taxon>Actinopterygii</taxon>
        <taxon>Neopterygii</taxon>
        <taxon>Teleostei</taxon>
        <taxon>Neoteleostei</taxon>
        <taxon>Acanthomorphata</taxon>
        <taxon>Carangaria</taxon>
        <taxon>Carangaria incertae sedis</taxon>
        <taxon>Centropomidae</taxon>
        <taxon>Lates</taxon>
    </lineage>
</organism>
<keyword evidence="6" id="KW-0732">Signal</keyword>